<gene>
    <name evidence="3" type="ORF">KE274_09440</name>
</gene>
<comment type="caution">
    <text evidence="3">The sequence shown here is derived from an EMBL/GenBank/DDBJ whole genome shotgun (WGS) entry which is preliminary data.</text>
</comment>
<protein>
    <submittedName>
        <fullName evidence="3">Uncharacterized protein</fullName>
    </submittedName>
</protein>
<accession>A0ABS5IN06</accession>
<feature type="signal peptide" evidence="2">
    <location>
        <begin position="1"/>
        <end position="33"/>
    </location>
</feature>
<feature type="compositionally biased region" description="Polar residues" evidence="1">
    <location>
        <begin position="102"/>
        <end position="112"/>
    </location>
</feature>
<dbReference type="Gene3D" id="2.60.120.260">
    <property type="entry name" value="Galactose-binding domain-like"/>
    <property type="match status" value="1"/>
</dbReference>
<name>A0ABS5IN06_9MICO</name>
<keyword evidence="2" id="KW-0732">Signal</keyword>
<keyword evidence="4" id="KW-1185">Reference proteome</keyword>
<sequence>MYPKGIRARTWGMRALVGATIAATAFTSSLVTAASAGGAVLEMMSTHAPAVKGTKNVAIHSGSTWAWRYSTQALPDDWTSVDYDAAGWNSGPGVLGRGAPGETTTIDPTSLSNKPVSAQFRKTFSVTGASRVHDGTVTVIADDGVVVYLNGVELGRANLPEGTLTQYSLATAAPRADVAARNVFTFPVPAAALVEGTNVIAASVHANTPTTRDLSYDLTLRMPR</sequence>
<evidence type="ECO:0000313" key="4">
    <source>
        <dbReference type="Proteomes" id="UP000678243"/>
    </source>
</evidence>
<evidence type="ECO:0000313" key="3">
    <source>
        <dbReference type="EMBL" id="MBS0024337.1"/>
    </source>
</evidence>
<dbReference type="RefSeq" id="WP_211543078.1">
    <property type="nucleotide sequence ID" value="NZ_JAGTUK010000002.1"/>
</dbReference>
<reference evidence="3 4" key="1">
    <citation type="submission" date="2021-04" db="EMBL/GenBank/DDBJ databases">
        <title>Whole genome analysis of root endophytic bacterium Microbacterium paraoxydans ku-mp colonizing RP-bio226 rice variety.</title>
        <authorList>
            <person name="Ulaganathan K."/>
            <person name="Latha B."/>
        </authorList>
    </citation>
    <scope>NUCLEOTIDE SEQUENCE [LARGE SCALE GENOMIC DNA]</scope>
    <source>
        <strain evidence="4">ku-mp</strain>
    </source>
</reference>
<feature type="region of interest" description="Disordered" evidence="1">
    <location>
        <begin position="93"/>
        <end position="112"/>
    </location>
</feature>
<feature type="chain" id="PRO_5045481913" evidence="2">
    <location>
        <begin position="34"/>
        <end position="224"/>
    </location>
</feature>
<dbReference type="EMBL" id="JAGTUK010000002">
    <property type="protein sequence ID" value="MBS0024337.1"/>
    <property type="molecule type" value="Genomic_DNA"/>
</dbReference>
<proteinExistence type="predicted"/>
<evidence type="ECO:0000256" key="2">
    <source>
        <dbReference type="SAM" id="SignalP"/>
    </source>
</evidence>
<dbReference type="Proteomes" id="UP000678243">
    <property type="component" value="Unassembled WGS sequence"/>
</dbReference>
<organism evidence="3 4">
    <name type="scientific">Microbacterium paraoxydans</name>
    <dbReference type="NCBI Taxonomy" id="199592"/>
    <lineage>
        <taxon>Bacteria</taxon>
        <taxon>Bacillati</taxon>
        <taxon>Actinomycetota</taxon>
        <taxon>Actinomycetes</taxon>
        <taxon>Micrococcales</taxon>
        <taxon>Microbacteriaceae</taxon>
        <taxon>Microbacterium</taxon>
    </lineage>
</organism>
<evidence type="ECO:0000256" key="1">
    <source>
        <dbReference type="SAM" id="MobiDB-lite"/>
    </source>
</evidence>